<dbReference type="AlphaFoldDB" id="A0ABD0JH44"/>
<dbReference type="EMBL" id="JACVVK020000450">
    <property type="protein sequence ID" value="KAK7474015.1"/>
    <property type="molecule type" value="Genomic_DNA"/>
</dbReference>
<feature type="transmembrane region" description="Helical" evidence="1">
    <location>
        <begin position="348"/>
        <end position="369"/>
    </location>
</feature>
<keyword evidence="1" id="KW-0812">Transmembrane</keyword>
<evidence type="ECO:0000313" key="3">
    <source>
        <dbReference type="EMBL" id="KAK7474015.1"/>
    </source>
</evidence>
<feature type="transmembrane region" description="Helical" evidence="1">
    <location>
        <begin position="143"/>
        <end position="162"/>
    </location>
</feature>
<dbReference type="Pfam" id="PF07885">
    <property type="entry name" value="Ion_trans_2"/>
    <property type="match status" value="1"/>
</dbReference>
<comment type="caution">
    <text evidence="3">The sequence shown here is derived from an EMBL/GenBank/DDBJ whole genome shotgun (WGS) entry which is preliminary data.</text>
</comment>
<evidence type="ECO:0000256" key="1">
    <source>
        <dbReference type="SAM" id="Phobius"/>
    </source>
</evidence>
<dbReference type="Proteomes" id="UP001519460">
    <property type="component" value="Unassembled WGS sequence"/>
</dbReference>
<keyword evidence="1" id="KW-0472">Membrane</keyword>
<dbReference type="InterPro" id="IPR013099">
    <property type="entry name" value="K_chnl_dom"/>
</dbReference>
<dbReference type="Gene3D" id="1.10.287.70">
    <property type="match status" value="2"/>
</dbReference>
<feature type="transmembrane region" description="Helical" evidence="1">
    <location>
        <begin position="324"/>
        <end position="342"/>
    </location>
</feature>
<evidence type="ECO:0000259" key="2">
    <source>
        <dbReference type="Pfam" id="PF07885"/>
    </source>
</evidence>
<accession>A0ABD0JH44</accession>
<reference evidence="3 4" key="1">
    <citation type="journal article" date="2023" name="Sci. Data">
        <title>Genome assembly of the Korean intertidal mud-creeper Batillaria attramentaria.</title>
        <authorList>
            <person name="Patra A.K."/>
            <person name="Ho P.T."/>
            <person name="Jun S."/>
            <person name="Lee S.J."/>
            <person name="Kim Y."/>
            <person name="Won Y.J."/>
        </authorList>
    </citation>
    <scope>NUCLEOTIDE SEQUENCE [LARGE SCALE GENOMIC DNA]</scope>
    <source>
        <strain evidence="3">Wonlab-2016</strain>
    </source>
</reference>
<proteinExistence type="predicted"/>
<dbReference type="SUPFAM" id="SSF81324">
    <property type="entry name" value="Voltage-gated potassium channels"/>
    <property type="match status" value="1"/>
</dbReference>
<feature type="non-terminal residue" evidence="3">
    <location>
        <position position="432"/>
    </location>
</feature>
<sequence length="432" mass="48923">MTVFSFSAAGKNSKTKIAVSRIKAGQSVLPQIIDEDEDAEESLPPFPDVNINHPKPGDRFCKLESRFLEPESRGDCGEYERQEIELPDDFVRGRVRERNTQTGKKDEGVEQFNEVWSKMFAKKMNTISYRLMQKKILLWRQRFLLNVAGVLAFVGWACMIVETELYLNIIFEHVICALHPPPGDLGTETDSTLESILSIVMFLRLYLVARLLVVHSKLVTDSCKSTLALNKLERSLFLCAAVEPEWVLQLVQVLEVPVALVDAISLSAKIFAVSVTVDTNQSALSPRSSQLRHRLASQPCQMTTLCKFWGVFWRHEARYLQNSMYLAGVTFLAVGYGDIVPVSTCGRITAVVTGLMGVALTAMLVAVMAQRLEQSRAEKYVHVFMLRSRLEQSHREKAADVIKWALMLWTSRLKGRKIPAHVRIYYHSKMLQ</sequence>
<dbReference type="PANTHER" id="PTHR10153">
    <property type="entry name" value="SMALL CONDUCTANCE CALCIUM-ACTIVATED POTASSIUM CHANNEL"/>
    <property type="match status" value="1"/>
</dbReference>
<protein>
    <recommendedName>
        <fullName evidence="2">Potassium channel domain-containing protein</fullName>
    </recommendedName>
</protein>
<dbReference type="InterPro" id="IPR015449">
    <property type="entry name" value="K_chnl_Ca-activ_SK"/>
</dbReference>
<feature type="domain" description="Potassium channel" evidence="2">
    <location>
        <begin position="318"/>
        <end position="373"/>
    </location>
</feature>
<organism evidence="3 4">
    <name type="scientific">Batillaria attramentaria</name>
    <dbReference type="NCBI Taxonomy" id="370345"/>
    <lineage>
        <taxon>Eukaryota</taxon>
        <taxon>Metazoa</taxon>
        <taxon>Spiralia</taxon>
        <taxon>Lophotrochozoa</taxon>
        <taxon>Mollusca</taxon>
        <taxon>Gastropoda</taxon>
        <taxon>Caenogastropoda</taxon>
        <taxon>Sorbeoconcha</taxon>
        <taxon>Cerithioidea</taxon>
        <taxon>Batillariidae</taxon>
        <taxon>Batillaria</taxon>
    </lineage>
</organism>
<name>A0ABD0JH44_9CAEN</name>
<keyword evidence="4" id="KW-1185">Reference proteome</keyword>
<evidence type="ECO:0000313" key="4">
    <source>
        <dbReference type="Proteomes" id="UP001519460"/>
    </source>
</evidence>
<feature type="transmembrane region" description="Helical" evidence="1">
    <location>
        <begin position="195"/>
        <end position="214"/>
    </location>
</feature>
<gene>
    <name evidence="3" type="ORF">BaRGS_00034725</name>
</gene>
<keyword evidence="1" id="KW-1133">Transmembrane helix</keyword>